<evidence type="ECO:0000313" key="4">
    <source>
        <dbReference type="Proteomes" id="UP001327093"/>
    </source>
</evidence>
<reference evidence="3 4" key="1">
    <citation type="submission" date="2023-10" db="EMBL/GenBank/DDBJ databases">
        <title>Saccharopolyspora sp. nov., isolated from mangrove soil.</title>
        <authorList>
            <person name="Lu Y."/>
            <person name="Liu W."/>
        </authorList>
    </citation>
    <scope>NUCLEOTIDE SEQUENCE [LARGE SCALE GENOMIC DNA]</scope>
    <source>
        <strain evidence="3 4">S2-29</strain>
    </source>
</reference>
<dbReference type="RefSeq" id="WP_324266746.1">
    <property type="nucleotide sequence ID" value="NZ_JAWLNX010000011.1"/>
</dbReference>
<comment type="caution">
    <text evidence="3">The sequence shown here is derived from an EMBL/GenBank/DDBJ whole genome shotgun (WGS) entry which is preliminary data.</text>
</comment>
<dbReference type="InterPro" id="IPR050266">
    <property type="entry name" value="AB_hydrolase_sf"/>
</dbReference>
<evidence type="ECO:0000259" key="2">
    <source>
        <dbReference type="Pfam" id="PF12697"/>
    </source>
</evidence>
<dbReference type="InterPro" id="IPR000073">
    <property type="entry name" value="AB_hydrolase_1"/>
</dbReference>
<feature type="domain" description="AB hydrolase-1" evidence="2">
    <location>
        <begin position="30"/>
        <end position="238"/>
    </location>
</feature>
<dbReference type="Gene3D" id="3.40.50.1820">
    <property type="entry name" value="alpha/beta hydrolase"/>
    <property type="match status" value="1"/>
</dbReference>
<dbReference type="PRINTS" id="PR00111">
    <property type="entry name" value="ABHYDROLASE"/>
</dbReference>
<dbReference type="SUPFAM" id="SSF53474">
    <property type="entry name" value="alpha/beta-Hydrolases"/>
    <property type="match status" value="1"/>
</dbReference>
<sequence>MQRTRIGLERPDLSPGGLVAWHVGGTRPPLVCVHGAGVSSRELLPFVAGRSGIRETWAVDLPGFGASSGPPRPLGLAGLAQAVEAWRDAAGLGEVTLLGCSFGCQIAVETALRAPENVRGLVLVGPTTDPLARSAAGQLRRWLRNSRHEPRGLAPLTFRDYREAGFRRVVSSFAESIRDRVEDKLPAIDVPVLVIRGEHDELVPHGWAQRVTSLLPGGRLVTWPGAAHMVPYAAPREFGDLVEEFLTG</sequence>
<protein>
    <submittedName>
        <fullName evidence="3">Alpha/beta hydrolase</fullName>
    </submittedName>
</protein>
<dbReference type="EMBL" id="JAWLNX010000011">
    <property type="protein sequence ID" value="MEB3369260.1"/>
    <property type="molecule type" value="Genomic_DNA"/>
</dbReference>
<dbReference type="PANTHER" id="PTHR43798">
    <property type="entry name" value="MONOACYLGLYCEROL LIPASE"/>
    <property type="match status" value="1"/>
</dbReference>
<evidence type="ECO:0000313" key="3">
    <source>
        <dbReference type="EMBL" id="MEB3369260.1"/>
    </source>
</evidence>
<name>A0ABU6ACL0_9PSEU</name>
<dbReference type="PANTHER" id="PTHR43798:SF31">
    <property type="entry name" value="AB HYDROLASE SUPERFAMILY PROTEIN YCLE"/>
    <property type="match status" value="1"/>
</dbReference>
<dbReference type="GO" id="GO:0016787">
    <property type="term" value="F:hydrolase activity"/>
    <property type="evidence" value="ECO:0007669"/>
    <property type="project" value="UniProtKB-KW"/>
</dbReference>
<accession>A0ABU6ACL0</accession>
<organism evidence="3 4">
    <name type="scientific">Saccharopolyspora mangrovi</name>
    <dbReference type="NCBI Taxonomy" id="3082379"/>
    <lineage>
        <taxon>Bacteria</taxon>
        <taxon>Bacillati</taxon>
        <taxon>Actinomycetota</taxon>
        <taxon>Actinomycetes</taxon>
        <taxon>Pseudonocardiales</taxon>
        <taxon>Pseudonocardiaceae</taxon>
        <taxon>Saccharopolyspora</taxon>
    </lineage>
</organism>
<dbReference type="Pfam" id="PF12697">
    <property type="entry name" value="Abhydrolase_6"/>
    <property type="match status" value="1"/>
</dbReference>
<proteinExistence type="predicted"/>
<keyword evidence="4" id="KW-1185">Reference proteome</keyword>
<gene>
    <name evidence="3" type="ORF">R4I43_17765</name>
</gene>
<dbReference type="Proteomes" id="UP001327093">
    <property type="component" value="Unassembled WGS sequence"/>
</dbReference>
<keyword evidence="1 3" id="KW-0378">Hydrolase</keyword>
<evidence type="ECO:0000256" key="1">
    <source>
        <dbReference type="ARBA" id="ARBA00022801"/>
    </source>
</evidence>
<dbReference type="InterPro" id="IPR029058">
    <property type="entry name" value="AB_hydrolase_fold"/>
</dbReference>